<dbReference type="AlphaFoldDB" id="A0A6A5UHQ9"/>
<gene>
    <name evidence="2" type="ORF">CC80DRAFT_486871</name>
</gene>
<feature type="chain" id="PRO_5025625685" evidence="1">
    <location>
        <begin position="17"/>
        <end position="117"/>
    </location>
</feature>
<sequence>MRFLATAALFASSAQAVQWGLYCSNTSCADRSNPIVTGNSYDNVPNYCYALGASYKYCYFSVEENAAPIFWSATVLNRADCLGGGEHGFSHLQANEYSAGYDPAAGPFTAALIGFQA</sequence>
<organism evidence="2 3">
    <name type="scientific">Byssothecium circinans</name>
    <dbReference type="NCBI Taxonomy" id="147558"/>
    <lineage>
        <taxon>Eukaryota</taxon>
        <taxon>Fungi</taxon>
        <taxon>Dikarya</taxon>
        <taxon>Ascomycota</taxon>
        <taxon>Pezizomycotina</taxon>
        <taxon>Dothideomycetes</taxon>
        <taxon>Pleosporomycetidae</taxon>
        <taxon>Pleosporales</taxon>
        <taxon>Massarineae</taxon>
        <taxon>Massarinaceae</taxon>
        <taxon>Byssothecium</taxon>
    </lineage>
</organism>
<evidence type="ECO:0000313" key="3">
    <source>
        <dbReference type="Proteomes" id="UP000800035"/>
    </source>
</evidence>
<dbReference type="Proteomes" id="UP000800035">
    <property type="component" value="Unassembled WGS sequence"/>
</dbReference>
<protein>
    <submittedName>
        <fullName evidence="2">Uncharacterized protein</fullName>
    </submittedName>
</protein>
<feature type="signal peptide" evidence="1">
    <location>
        <begin position="1"/>
        <end position="16"/>
    </location>
</feature>
<dbReference type="EMBL" id="ML976977">
    <property type="protein sequence ID" value="KAF1963499.1"/>
    <property type="molecule type" value="Genomic_DNA"/>
</dbReference>
<keyword evidence="1" id="KW-0732">Signal</keyword>
<keyword evidence="3" id="KW-1185">Reference proteome</keyword>
<name>A0A6A5UHQ9_9PLEO</name>
<proteinExistence type="predicted"/>
<evidence type="ECO:0000256" key="1">
    <source>
        <dbReference type="SAM" id="SignalP"/>
    </source>
</evidence>
<accession>A0A6A5UHQ9</accession>
<reference evidence="2" key="1">
    <citation type="journal article" date="2020" name="Stud. Mycol.">
        <title>101 Dothideomycetes genomes: a test case for predicting lifestyles and emergence of pathogens.</title>
        <authorList>
            <person name="Haridas S."/>
            <person name="Albert R."/>
            <person name="Binder M."/>
            <person name="Bloem J."/>
            <person name="Labutti K."/>
            <person name="Salamov A."/>
            <person name="Andreopoulos B."/>
            <person name="Baker S."/>
            <person name="Barry K."/>
            <person name="Bills G."/>
            <person name="Bluhm B."/>
            <person name="Cannon C."/>
            <person name="Castanera R."/>
            <person name="Culley D."/>
            <person name="Daum C."/>
            <person name="Ezra D."/>
            <person name="Gonzalez J."/>
            <person name="Henrissat B."/>
            <person name="Kuo A."/>
            <person name="Liang C."/>
            <person name="Lipzen A."/>
            <person name="Lutzoni F."/>
            <person name="Magnuson J."/>
            <person name="Mondo S."/>
            <person name="Nolan M."/>
            <person name="Ohm R."/>
            <person name="Pangilinan J."/>
            <person name="Park H.-J."/>
            <person name="Ramirez L."/>
            <person name="Alfaro M."/>
            <person name="Sun H."/>
            <person name="Tritt A."/>
            <person name="Yoshinaga Y."/>
            <person name="Zwiers L.-H."/>
            <person name="Turgeon B."/>
            <person name="Goodwin S."/>
            <person name="Spatafora J."/>
            <person name="Crous P."/>
            <person name="Grigoriev I."/>
        </authorList>
    </citation>
    <scope>NUCLEOTIDE SEQUENCE</scope>
    <source>
        <strain evidence="2">CBS 675.92</strain>
    </source>
</reference>
<evidence type="ECO:0000313" key="2">
    <source>
        <dbReference type="EMBL" id="KAF1963499.1"/>
    </source>
</evidence>